<keyword evidence="1" id="KW-0175">Coiled coil</keyword>
<evidence type="ECO:0000313" key="4">
    <source>
        <dbReference type="WormBase" id="Y6E2A.4"/>
    </source>
</evidence>
<dbReference type="PANTHER" id="PTHR21566">
    <property type="entry name" value="CILIA- AND FLAGELLA-ASSOCIATED PROTEIN 251-LIKE-RELATED-RELATED"/>
    <property type="match status" value="1"/>
</dbReference>
<dbReference type="AGR" id="WB:WBGene00012398"/>
<dbReference type="OMA" id="ILRENWG"/>
<evidence type="ECO:0000256" key="1">
    <source>
        <dbReference type="SAM" id="Coils"/>
    </source>
</evidence>
<accession>O45969</accession>
<dbReference type="UCSC" id="Y6E2A.4">
    <property type="organism name" value="c. elegans"/>
</dbReference>
<organism evidence="2 3">
    <name type="scientific">Caenorhabditis elegans</name>
    <dbReference type="NCBI Taxonomy" id="6239"/>
    <lineage>
        <taxon>Eukaryota</taxon>
        <taxon>Metazoa</taxon>
        <taxon>Ecdysozoa</taxon>
        <taxon>Nematoda</taxon>
        <taxon>Chromadorea</taxon>
        <taxon>Rhabditida</taxon>
        <taxon>Rhabditina</taxon>
        <taxon>Rhabditomorpha</taxon>
        <taxon>Rhabditoidea</taxon>
        <taxon>Rhabditidae</taxon>
        <taxon>Peloderinae</taxon>
        <taxon>Caenorhabditis</taxon>
    </lineage>
</organism>
<keyword evidence="5" id="KW-1267">Proteomics identification</keyword>
<dbReference type="PeptideAtlas" id="O45969"/>
<dbReference type="InterPro" id="IPR007883">
    <property type="entry name" value="DUF713"/>
</dbReference>
<name>O45969_CAEEL</name>
<dbReference type="SMR" id="O45969"/>
<dbReference type="EMBL" id="BX284605">
    <property type="protein sequence ID" value="CAA15963.3"/>
    <property type="molecule type" value="Genomic_DNA"/>
</dbReference>
<feature type="coiled-coil region" evidence="1">
    <location>
        <begin position="248"/>
        <end position="294"/>
    </location>
</feature>
<evidence type="ECO:0007829" key="5">
    <source>
        <dbReference type="PeptideAtlas" id="O45969"/>
    </source>
</evidence>
<gene>
    <name evidence="2" type="ORF">CELE_Y6E2A.4</name>
    <name evidence="2 4" type="ORF">Y6E2A.4</name>
</gene>
<dbReference type="WormBase" id="Y6E2A.4">
    <property type="protein sequence ID" value="CE42248"/>
    <property type="gene ID" value="WBGene00012398"/>
</dbReference>
<dbReference type="OrthoDB" id="5844440at2759"/>
<dbReference type="FunCoup" id="O45969">
    <property type="interactions" value="838"/>
</dbReference>
<dbReference type="AlphaFoldDB" id="O45969"/>
<dbReference type="Pfam" id="PF05218">
    <property type="entry name" value="DUF713"/>
    <property type="match status" value="1"/>
</dbReference>
<evidence type="ECO:0000313" key="3">
    <source>
        <dbReference type="Proteomes" id="UP000001940"/>
    </source>
</evidence>
<protein>
    <submittedName>
        <fullName evidence="2">SUN domain-containing protein</fullName>
    </submittedName>
</protein>
<evidence type="ECO:0000313" key="2">
    <source>
        <dbReference type="EMBL" id="CAA15963.3"/>
    </source>
</evidence>
<reference evidence="2 3" key="1">
    <citation type="journal article" date="1998" name="Science">
        <title>Genome sequence of the nematode C. elegans: a platform for investigating biology.</title>
        <authorList>
            <consortium name="The C. elegans sequencing consortium"/>
            <person name="Sulson J.E."/>
            <person name="Waterston R."/>
        </authorList>
    </citation>
    <scope>NUCLEOTIDE SEQUENCE [LARGE SCALE GENOMIC DNA]</scope>
    <source>
        <strain evidence="2 3">Bristol N2</strain>
    </source>
</reference>
<dbReference type="PaxDb" id="6239-Y6E2A.4"/>
<dbReference type="Bgee" id="WBGene00012398">
    <property type="expression patterns" value="Expressed in larva and 1 other cell type or tissue"/>
</dbReference>
<dbReference type="STRING" id="6239.Y6E2A.4.1"/>
<dbReference type="Proteomes" id="UP000001940">
    <property type="component" value="Chromosome V"/>
</dbReference>
<dbReference type="HOGENOM" id="CLU_512138_0_0_1"/>
<keyword evidence="3" id="KW-1185">Reference proteome</keyword>
<dbReference type="eggNOG" id="ENOG502TGXG">
    <property type="taxonomic scope" value="Eukaryota"/>
</dbReference>
<dbReference type="PANTHER" id="PTHR21566:SF5">
    <property type="entry name" value="SUN DOMAIN-CONTAINING PROTEIN"/>
    <property type="match status" value="1"/>
</dbReference>
<sequence length="532" mass="62668">MNCKIEVPRDLINEFTNPSRKRPVRTTLRENWSLVENIDAQLKNADDLPEKLPPLVTHITKNFMKIVSFIANPRKLSARLRKPKDDQPEEFLDFENDLRDAQRNWGEFFRKYENEINMFTGAAKQYGKVDFHEELWQQTRFQKLTSAITNFSEKIQNKTVSYIPPSRFLFAFVGFLASWTIVPVFNTPKKISSKIFTPKHVEQSMNGNGVHKMEKNGTNHTTKNPIPSKIIVTPQENDEAITKFHESMKNSENVISEKEQDLQNKLNVYQKEISARLEVQEKRLHAEIDAFEHEKEQRRKQEEEEFSKKMMEQDQEFQKIIRKIDVDRKTFAEEKHLKLMEACENQDEVLLKLLNSSLKSFHWEEHEEYWASRLNVLRNSLSLIRSEFWSFERYFRQQAENPEMCPNFVRTIFEMESASFGQTVTRAQTLISNQHEFFDVLFDKYDDDLFLKVLWKATSQVANQLDKIIFELWSIAVNSHGYDYFKLRSAVMEVDPSSIPTTWRLKGICHSADPSDYEDSLSIGSPSVYSHF</sequence>
<dbReference type="InParanoid" id="O45969"/>
<proteinExistence type="evidence at protein level"/>